<evidence type="ECO:0000259" key="3">
    <source>
        <dbReference type="Pfam" id="PF06863"/>
    </source>
</evidence>
<dbReference type="Gene3D" id="2.60.120.600">
    <property type="entry name" value="Domain of unknown function DUF1214, C-terminal domain"/>
    <property type="match status" value="1"/>
</dbReference>
<evidence type="ECO:0000313" key="5">
    <source>
        <dbReference type="Proteomes" id="UP000002274"/>
    </source>
</evidence>
<dbReference type="Proteomes" id="UP000002274">
    <property type="component" value="Chromosome"/>
</dbReference>
<evidence type="ECO:0000259" key="2">
    <source>
        <dbReference type="Pfam" id="PF06742"/>
    </source>
</evidence>
<evidence type="ECO:0000256" key="1">
    <source>
        <dbReference type="SAM" id="SignalP"/>
    </source>
</evidence>
<feature type="signal peptide" evidence="1">
    <location>
        <begin position="1"/>
        <end position="23"/>
    </location>
</feature>
<dbReference type="BioCyc" id="PMAR59922:G1G80-390-MONOMER"/>
<dbReference type="Pfam" id="PF06742">
    <property type="entry name" value="DUF1214"/>
    <property type="match status" value="1"/>
</dbReference>
<dbReference type="PANTHER" id="PTHR36509:SF3">
    <property type="entry name" value="SIGNAL PEPTIDE PROTEIN"/>
    <property type="match status" value="1"/>
</dbReference>
<feature type="domain" description="DUF1254" evidence="3">
    <location>
        <begin position="114"/>
        <end position="234"/>
    </location>
</feature>
<keyword evidence="1" id="KW-0732">Signal</keyword>
<feature type="chain" id="PRO_5002642821" evidence="1">
    <location>
        <begin position="24"/>
        <end position="515"/>
    </location>
</feature>
<dbReference type="InterPro" id="IPR010621">
    <property type="entry name" value="DUF1214"/>
</dbReference>
<dbReference type="InterPro" id="IPR037050">
    <property type="entry name" value="DUF1254_sf"/>
</dbReference>
<sequence>MKLFKSSLASALLLASTCLAVQAQDLKASRYNTPIPEDVLTPDRVKTRLGLFNYFDGFPDDETMSLARRQVDLGRGVQTFLNFMPAASLEMLYMGHRDGYGMKPNQDIGIFDELMSSKSLWLTGNTDTVYASTFLDLSDGPIIVEVPPGTGPGTVNDAFFRFVVDMGGPGPDKGKGGKYLILGPGQQAPATTDGFFVAKTPSYINWLILRGFLDEEGKTDTARDSFKNGLKVYPYAMRANPQANNFKNLTDWTVNTIHANNFRFYEELNEVIQREPSEMFSPELLGMASAIGIQKGKSFAPDTEQKALLTEAVAIGNATARSILFSPQDPKAYIYPNRDGYWQTGFPGGSHEYLVNKGNGGRDMDGRTLFFYLATVNTPAMALELPGVGSQYAFSSRDSNGAYLDGANTYKLTIPANAPANRFWSFVVYDPQTRSMLQSKEQPYPSKNSKRNQDMLVNDDGSVDLYFGPKAPEGKKTNWIKTIPSKGWFGILRLYGPLDPWFNQTWKLGAIKKMN</sequence>
<dbReference type="PANTHER" id="PTHR36509">
    <property type="entry name" value="BLL3101 PROTEIN"/>
    <property type="match status" value="1"/>
</dbReference>
<dbReference type="InterPro" id="IPR037049">
    <property type="entry name" value="DUF1214_C_sf"/>
</dbReference>
<protein>
    <submittedName>
        <fullName evidence="4">Uncharacterized conserved protein</fullName>
    </submittedName>
</protein>
<organism evidence="4 5">
    <name type="scientific">Prochlorococcus marinus (strain MIT 9303)</name>
    <dbReference type="NCBI Taxonomy" id="59922"/>
    <lineage>
        <taxon>Bacteria</taxon>
        <taxon>Bacillati</taxon>
        <taxon>Cyanobacteriota</taxon>
        <taxon>Cyanophyceae</taxon>
        <taxon>Synechococcales</taxon>
        <taxon>Prochlorococcaceae</taxon>
        <taxon>Prochlorococcus</taxon>
    </lineage>
</organism>
<evidence type="ECO:0000313" key="4">
    <source>
        <dbReference type="EMBL" id="ABM77171.1"/>
    </source>
</evidence>
<dbReference type="STRING" id="59922.P9303_04191"/>
<feature type="domain" description="DUF1214" evidence="2">
    <location>
        <begin position="391"/>
        <end position="497"/>
    </location>
</feature>
<dbReference type="KEGG" id="pmf:P9303_04191"/>
<dbReference type="Pfam" id="PF06863">
    <property type="entry name" value="DUF1254"/>
    <property type="match status" value="1"/>
</dbReference>
<dbReference type="AlphaFoldDB" id="A2C6R1"/>
<gene>
    <name evidence="4" type="ordered locus">P9303_04191</name>
</gene>
<dbReference type="InterPro" id="IPR010679">
    <property type="entry name" value="DUF1254"/>
</dbReference>
<dbReference type="EMBL" id="CP000554">
    <property type="protein sequence ID" value="ABM77171.1"/>
    <property type="molecule type" value="Genomic_DNA"/>
</dbReference>
<dbReference type="Gene3D" id="1.10.3360.10">
    <property type="entry name" value="VPA0735-like domain"/>
    <property type="match status" value="1"/>
</dbReference>
<dbReference type="Gene3D" id="2.60.40.1610">
    <property type="entry name" value="Domain of unknown function DUF1254"/>
    <property type="match status" value="1"/>
</dbReference>
<name>A2C6R1_PROM3</name>
<dbReference type="RefSeq" id="WP_011825096.1">
    <property type="nucleotide sequence ID" value="NC_008820.1"/>
</dbReference>
<proteinExistence type="predicted"/>
<accession>A2C6R1</accession>
<reference evidence="4 5" key="1">
    <citation type="journal article" date="2007" name="PLoS Genet.">
        <title>Patterns and implications of gene gain and loss in the evolution of Prochlorococcus.</title>
        <authorList>
            <person name="Kettler G.C."/>
            <person name="Martiny A.C."/>
            <person name="Huang K."/>
            <person name="Zucker J."/>
            <person name="Coleman M.L."/>
            <person name="Rodrigue S."/>
            <person name="Chen F."/>
            <person name="Lapidus A."/>
            <person name="Ferriera S."/>
            <person name="Johnson J."/>
            <person name="Steglich C."/>
            <person name="Church G.M."/>
            <person name="Richardson P."/>
            <person name="Chisholm S.W."/>
        </authorList>
    </citation>
    <scope>NUCLEOTIDE SEQUENCE [LARGE SCALE GENOMIC DNA]</scope>
    <source>
        <strain evidence="4 5">MIT 9303</strain>
    </source>
</reference>
<dbReference type="SUPFAM" id="SSF160935">
    <property type="entry name" value="VPA0735-like"/>
    <property type="match status" value="1"/>
</dbReference>
<dbReference type="HOGENOM" id="CLU_027269_2_0_3"/>